<dbReference type="AlphaFoldDB" id="A0A0D2C7U4"/>
<dbReference type="InterPro" id="IPR000594">
    <property type="entry name" value="ThiF_NAD_FAD-bd"/>
</dbReference>
<dbReference type="GO" id="GO:0005737">
    <property type="term" value="C:cytoplasm"/>
    <property type="evidence" value="ECO:0007669"/>
    <property type="project" value="TreeGrafter"/>
</dbReference>
<dbReference type="InterPro" id="IPR035985">
    <property type="entry name" value="Ubiquitin-activating_enz"/>
</dbReference>
<reference evidence="8 9" key="1">
    <citation type="submission" date="2015-01" db="EMBL/GenBank/DDBJ databases">
        <title>The Genome Sequence of Cladophialophora immunda CBS83496.</title>
        <authorList>
            <consortium name="The Broad Institute Genomics Platform"/>
            <person name="Cuomo C."/>
            <person name="de Hoog S."/>
            <person name="Gorbushina A."/>
            <person name="Stielow B."/>
            <person name="Teixiera M."/>
            <person name="Abouelleil A."/>
            <person name="Chapman S.B."/>
            <person name="Priest M."/>
            <person name="Young S.K."/>
            <person name="Wortman J."/>
            <person name="Nusbaum C."/>
            <person name="Birren B."/>
        </authorList>
    </citation>
    <scope>NUCLEOTIDE SEQUENCE [LARGE SCALE GENOMIC DNA]</scope>
    <source>
        <strain evidence="8 9">CBS 83496</strain>
    </source>
</reference>
<dbReference type="PRINTS" id="PR01849">
    <property type="entry name" value="UBIQUITINACT"/>
</dbReference>
<sequence length="466" mass="51349">MDDNLASGSSNPLNGLHLADSAPVDLNGAMASSVNGAIDGVMNGSTFVTSVPVMGNLNGYPSIPDASFGDMTLAMNGMQPEMFVVPPQQPISADEIALYDRQIRLWGMQVQEKLRRANVLLIGMKGLGCEIAKNLVLAGVGVLTILDHEVVVEEDLGTQFFVREAQIGQNRAQAALAELQKLNPRVEVYTDPNAAVTKDPEYFQNFDITIATGLIMDVLGTINMACRMYGRKFYAADTHGMYGYIFDDLIIHDFVIERQQRNKPTKIGDMETSTKCVTAVESKKENEKTMELITYQETYSPIQLANLSPLPARIRNARRSRTKVTPLLSCLRALFDFQGQMGGRLPAHNRADLELFTRLANQKHLELSLPLDSLRSEFLRTFLQNLGAEISPVVAFLGGYLAQDVINVLGQKEQPLQNWLLFDGEEFTATQFSIHPINDDAMEMMNTNGAVMVPELTSIEGTVPVA</sequence>
<dbReference type="SUPFAM" id="SSF69572">
    <property type="entry name" value="Activating enzymes of the ubiquitin-like proteins"/>
    <property type="match status" value="1"/>
</dbReference>
<evidence type="ECO:0000256" key="5">
    <source>
        <dbReference type="ARBA" id="ARBA00023242"/>
    </source>
</evidence>
<organism evidence="8 9">
    <name type="scientific">Cladophialophora immunda</name>
    <dbReference type="NCBI Taxonomy" id="569365"/>
    <lineage>
        <taxon>Eukaryota</taxon>
        <taxon>Fungi</taxon>
        <taxon>Dikarya</taxon>
        <taxon>Ascomycota</taxon>
        <taxon>Pezizomycotina</taxon>
        <taxon>Eurotiomycetes</taxon>
        <taxon>Chaetothyriomycetidae</taxon>
        <taxon>Chaetothyriales</taxon>
        <taxon>Herpotrichiellaceae</taxon>
        <taxon>Cladophialophora</taxon>
    </lineage>
</organism>
<protein>
    <recommendedName>
        <fullName evidence="6">Ubiquitin-like 1-activating enzyme E1A</fullName>
    </recommendedName>
</protein>
<evidence type="ECO:0000256" key="6">
    <source>
        <dbReference type="ARBA" id="ARBA00044354"/>
    </source>
</evidence>
<dbReference type="GO" id="GO:0016925">
    <property type="term" value="P:protein sumoylation"/>
    <property type="evidence" value="ECO:0007669"/>
    <property type="project" value="TreeGrafter"/>
</dbReference>
<comment type="subcellular location">
    <subcellularLocation>
        <location evidence="1">Nucleus</location>
    </subcellularLocation>
</comment>
<dbReference type="VEuPathDB" id="FungiDB:PV07_06986"/>
<evidence type="ECO:0000256" key="4">
    <source>
        <dbReference type="ARBA" id="ARBA00022786"/>
    </source>
</evidence>
<dbReference type="InterPro" id="IPR000011">
    <property type="entry name" value="UBQ/SUMO-activ_enz_E1-like"/>
</dbReference>
<keyword evidence="9" id="KW-1185">Reference proteome</keyword>
<dbReference type="Pfam" id="PF00899">
    <property type="entry name" value="ThiF"/>
    <property type="match status" value="1"/>
</dbReference>
<dbReference type="PANTHER" id="PTHR10953">
    <property type="entry name" value="UBIQUITIN-ACTIVATING ENZYME E1"/>
    <property type="match status" value="1"/>
</dbReference>
<dbReference type="GeneID" id="27346180"/>
<dbReference type="GO" id="GO:0031510">
    <property type="term" value="C:SUMO activating enzyme complex"/>
    <property type="evidence" value="ECO:0007669"/>
    <property type="project" value="TreeGrafter"/>
</dbReference>
<evidence type="ECO:0000313" key="8">
    <source>
        <dbReference type="EMBL" id="KIW27228.1"/>
    </source>
</evidence>
<evidence type="ECO:0000256" key="1">
    <source>
        <dbReference type="ARBA" id="ARBA00004123"/>
    </source>
</evidence>
<comment type="similarity">
    <text evidence="3">Belongs to the ubiquitin-activating E1 family.</text>
</comment>
<dbReference type="InterPro" id="IPR045886">
    <property type="entry name" value="ThiF/MoeB/HesA"/>
</dbReference>
<dbReference type="Proteomes" id="UP000054466">
    <property type="component" value="Unassembled WGS sequence"/>
</dbReference>
<evidence type="ECO:0000259" key="7">
    <source>
        <dbReference type="Pfam" id="PF00899"/>
    </source>
</evidence>
<keyword evidence="4" id="KW-0833">Ubl conjugation pathway</keyword>
<comment type="pathway">
    <text evidence="2">Protein modification; protein sumoylation.</text>
</comment>
<dbReference type="EMBL" id="KN847043">
    <property type="protein sequence ID" value="KIW27228.1"/>
    <property type="molecule type" value="Genomic_DNA"/>
</dbReference>
<name>A0A0D2C7U4_9EURO</name>
<keyword evidence="5" id="KW-0539">Nucleus</keyword>
<gene>
    <name evidence="8" type="ORF">PV07_06986</name>
</gene>
<dbReference type="GO" id="GO:0019948">
    <property type="term" value="F:SUMO activating enzyme activity"/>
    <property type="evidence" value="ECO:0007669"/>
    <property type="project" value="TreeGrafter"/>
</dbReference>
<dbReference type="RefSeq" id="XP_016247444.1">
    <property type="nucleotide sequence ID" value="XM_016394025.1"/>
</dbReference>
<evidence type="ECO:0000256" key="3">
    <source>
        <dbReference type="ARBA" id="ARBA00005673"/>
    </source>
</evidence>
<dbReference type="PANTHER" id="PTHR10953:SF162">
    <property type="entry name" value="SUMO-ACTIVATING ENZYME SUBUNIT 1"/>
    <property type="match status" value="1"/>
</dbReference>
<evidence type="ECO:0000313" key="9">
    <source>
        <dbReference type="Proteomes" id="UP000054466"/>
    </source>
</evidence>
<dbReference type="CDD" id="cd01492">
    <property type="entry name" value="Aos1_SUMO"/>
    <property type="match status" value="1"/>
</dbReference>
<dbReference type="OrthoDB" id="1708823at2759"/>
<evidence type="ECO:0000256" key="2">
    <source>
        <dbReference type="ARBA" id="ARBA00004718"/>
    </source>
</evidence>
<accession>A0A0D2C7U4</accession>
<feature type="domain" description="THIF-type NAD/FAD binding fold" evidence="7">
    <location>
        <begin position="99"/>
        <end position="434"/>
    </location>
</feature>
<dbReference type="STRING" id="569365.A0A0D2C7U4"/>
<dbReference type="HOGENOM" id="CLU_002556_4_1_1"/>
<dbReference type="Gene3D" id="3.40.50.720">
    <property type="entry name" value="NAD(P)-binding Rossmann-like Domain"/>
    <property type="match status" value="1"/>
</dbReference>
<proteinExistence type="inferred from homology"/>